<reference evidence="3" key="1">
    <citation type="submission" date="2022-10" db="EMBL/GenBank/DDBJ databases">
        <title>Genome assembly of Pristionchus species.</title>
        <authorList>
            <person name="Yoshida K."/>
            <person name="Sommer R.J."/>
        </authorList>
    </citation>
    <scope>NUCLEOTIDE SEQUENCE [LARGE SCALE GENOMIC DNA]</scope>
    <source>
        <strain evidence="3">RS5460</strain>
    </source>
</reference>
<keyword evidence="3" id="KW-1185">Reference proteome</keyword>
<evidence type="ECO:0000313" key="3">
    <source>
        <dbReference type="Proteomes" id="UP001328107"/>
    </source>
</evidence>
<feature type="chain" id="PRO_5042844455" evidence="1">
    <location>
        <begin position="17"/>
        <end position="81"/>
    </location>
</feature>
<dbReference type="EMBL" id="BTRK01000005">
    <property type="protein sequence ID" value="GMR51976.1"/>
    <property type="molecule type" value="Genomic_DNA"/>
</dbReference>
<comment type="caution">
    <text evidence="2">The sequence shown here is derived from an EMBL/GenBank/DDBJ whole genome shotgun (WGS) entry which is preliminary data.</text>
</comment>
<dbReference type="Gene3D" id="3.30.1120.50">
    <property type="entry name" value="Pepsin inhibitor-3"/>
    <property type="match status" value="1"/>
</dbReference>
<evidence type="ECO:0000256" key="1">
    <source>
        <dbReference type="SAM" id="SignalP"/>
    </source>
</evidence>
<sequence>MKSLILLAALLTVVASYCSIINGVVTESGYPPRPLTNGEKSQLKAYEQQWNQWGAQFARYMQGKASMPTAPVMPCFCHSCT</sequence>
<proteinExistence type="predicted"/>
<feature type="signal peptide" evidence="1">
    <location>
        <begin position="1"/>
        <end position="16"/>
    </location>
</feature>
<evidence type="ECO:0000313" key="2">
    <source>
        <dbReference type="EMBL" id="GMR51976.1"/>
    </source>
</evidence>
<dbReference type="SUPFAM" id="SSF55149">
    <property type="entry name" value="Pepsin inhibitor-3"/>
    <property type="match status" value="1"/>
</dbReference>
<dbReference type="InterPro" id="IPR038412">
    <property type="entry name" value="Pepsin-I3_sf"/>
</dbReference>
<dbReference type="Proteomes" id="UP001328107">
    <property type="component" value="Unassembled WGS sequence"/>
</dbReference>
<accession>A0AAN5I647</accession>
<protein>
    <submittedName>
        <fullName evidence="2">Uncharacterized protein</fullName>
    </submittedName>
</protein>
<gene>
    <name evidence="2" type="ORF">PMAYCL1PPCAC_22171</name>
</gene>
<dbReference type="AlphaFoldDB" id="A0AAN5I647"/>
<keyword evidence="1" id="KW-0732">Signal</keyword>
<organism evidence="2 3">
    <name type="scientific">Pristionchus mayeri</name>
    <dbReference type="NCBI Taxonomy" id="1317129"/>
    <lineage>
        <taxon>Eukaryota</taxon>
        <taxon>Metazoa</taxon>
        <taxon>Ecdysozoa</taxon>
        <taxon>Nematoda</taxon>
        <taxon>Chromadorea</taxon>
        <taxon>Rhabditida</taxon>
        <taxon>Rhabditina</taxon>
        <taxon>Diplogasteromorpha</taxon>
        <taxon>Diplogasteroidea</taxon>
        <taxon>Neodiplogasteridae</taxon>
        <taxon>Pristionchus</taxon>
    </lineage>
</organism>
<name>A0AAN5I647_9BILA</name>